<dbReference type="Proteomes" id="UP000067626">
    <property type="component" value="Chromosome"/>
</dbReference>
<evidence type="ECO:0008006" key="5">
    <source>
        <dbReference type="Google" id="ProtNLM"/>
    </source>
</evidence>
<reference evidence="3 4" key="1">
    <citation type="submission" date="2015-07" db="EMBL/GenBank/DDBJ databases">
        <title>Genome analysis of myxobacterium Chondromyces crocatus Cm c5 reveals a high potential for natural compound synthesis and the genetic basis for the loss of fruiting body formation.</title>
        <authorList>
            <person name="Zaburannyi N."/>
            <person name="Bunk B."/>
            <person name="Maier J."/>
            <person name="Overmann J."/>
            <person name="Mueller R."/>
        </authorList>
    </citation>
    <scope>NUCLEOTIDE SEQUENCE [LARGE SCALE GENOMIC DNA]</scope>
    <source>
        <strain evidence="3 4">Cm c5</strain>
    </source>
</reference>
<feature type="compositionally biased region" description="Gly residues" evidence="1">
    <location>
        <begin position="54"/>
        <end position="71"/>
    </location>
</feature>
<keyword evidence="4" id="KW-1185">Reference proteome</keyword>
<keyword evidence="2" id="KW-0472">Membrane</keyword>
<organism evidence="3 4">
    <name type="scientific">Chondromyces crocatus</name>
    <dbReference type="NCBI Taxonomy" id="52"/>
    <lineage>
        <taxon>Bacteria</taxon>
        <taxon>Pseudomonadati</taxon>
        <taxon>Myxococcota</taxon>
        <taxon>Polyangia</taxon>
        <taxon>Polyangiales</taxon>
        <taxon>Polyangiaceae</taxon>
        <taxon>Chondromyces</taxon>
    </lineage>
</organism>
<keyword evidence="2" id="KW-1133">Transmembrane helix</keyword>
<dbReference type="KEGG" id="ccro:CMC5_062350"/>
<evidence type="ECO:0000256" key="2">
    <source>
        <dbReference type="SAM" id="Phobius"/>
    </source>
</evidence>
<dbReference type="AlphaFoldDB" id="A0A0K1EN05"/>
<evidence type="ECO:0000313" key="3">
    <source>
        <dbReference type="EMBL" id="AKT42013.1"/>
    </source>
</evidence>
<feature type="transmembrane region" description="Helical" evidence="2">
    <location>
        <begin position="12"/>
        <end position="32"/>
    </location>
</feature>
<protein>
    <recommendedName>
        <fullName evidence="5">Lipoprotein</fullName>
    </recommendedName>
</protein>
<dbReference type="PROSITE" id="PS51257">
    <property type="entry name" value="PROKAR_LIPOPROTEIN"/>
    <property type="match status" value="1"/>
</dbReference>
<accession>A0A0K1EN05</accession>
<evidence type="ECO:0000256" key="1">
    <source>
        <dbReference type="SAM" id="MobiDB-lite"/>
    </source>
</evidence>
<dbReference type="EMBL" id="CP012159">
    <property type="protein sequence ID" value="AKT42013.1"/>
    <property type="molecule type" value="Genomic_DNA"/>
</dbReference>
<feature type="region of interest" description="Disordered" evidence="1">
    <location>
        <begin position="39"/>
        <end position="138"/>
    </location>
</feature>
<sequence>MPARLHPVRALSPAALCDGVVVLGLLSLVAGCSGRPVMQPRAGDVDPPVRAADGGPGQESGGAHRQGGGPHGQRALPDEAFQACQNQAASAPCSVSHGDRAHQGTCKVPENDTRLACLPSGRPGGPPPGGGGAGMSRR</sequence>
<dbReference type="RefSeq" id="WP_156338976.1">
    <property type="nucleotide sequence ID" value="NZ_CP012159.1"/>
</dbReference>
<keyword evidence="2" id="KW-0812">Transmembrane</keyword>
<proteinExistence type="predicted"/>
<gene>
    <name evidence="3" type="ORF">CMC5_062350</name>
</gene>
<evidence type="ECO:0000313" key="4">
    <source>
        <dbReference type="Proteomes" id="UP000067626"/>
    </source>
</evidence>
<name>A0A0K1EN05_CHOCO</name>